<dbReference type="Proteomes" id="UP000324738">
    <property type="component" value="Unassembled WGS sequence"/>
</dbReference>
<protein>
    <submittedName>
        <fullName evidence="2">Sarcosine oxidase subunit delta</fullName>
    </submittedName>
</protein>
<name>A0A5B0E2J8_9HYPH</name>
<evidence type="ECO:0000256" key="1">
    <source>
        <dbReference type="SAM" id="MobiDB-lite"/>
    </source>
</evidence>
<reference evidence="2 3" key="1">
    <citation type="submission" date="2019-08" db="EMBL/GenBank/DDBJ databases">
        <title>Aureimonas fodiniaquatilis sp. nov., isolated from a coal mine wastewater.</title>
        <authorList>
            <person name="Kim W."/>
        </authorList>
    </citation>
    <scope>NUCLEOTIDE SEQUENCE [LARGE SCALE GENOMIC DNA]</scope>
    <source>
        <strain evidence="2 3">CAU 1482</strain>
    </source>
</reference>
<accession>A0A5B0E2J8</accession>
<dbReference type="RefSeq" id="WP_149298368.1">
    <property type="nucleotide sequence ID" value="NZ_VTWH01000001.1"/>
</dbReference>
<gene>
    <name evidence="2" type="ORF">FPY71_05575</name>
</gene>
<dbReference type="AlphaFoldDB" id="A0A5B0E2J8"/>
<keyword evidence="3" id="KW-1185">Reference proteome</keyword>
<dbReference type="GO" id="GO:0008115">
    <property type="term" value="F:sarcosine oxidase activity"/>
    <property type="evidence" value="ECO:0007669"/>
    <property type="project" value="InterPro"/>
</dbReference>
<sequence>MLLIDCPYCGPRSELEFRHAGEAHVVRAHTPSEVSLDDWGSYLYNRSNKRGMHAERWRHIHGCGRFLNALRDTQTDFITATYKVGEPRPVAVEAASFQRKENATKRSGPEGGQ</sequence>
<evidence type="ECO:0000313" key="2">
    <source>
        <dbReference type="EMBL" id="KAA0972552.1"/>
    </source>
</evidence>
<feature type="region of interest" description="Disordered" evidence="1">
    <location>
        <begin position="93"/>
        <end position="113"/>
    </location>
</feature>
<dbReference type="InterPro" id="IPR006279">
    <property type="entry name" value="SoxD"/>
</dbReference>
<proteinExistence type="predicted"/>
<evidence type="ECO:0000313" key="3">
    <source>
        <dbReference type="Proteomes" id="UP000324738"/>
    </source>
</evidence>
<organism evidence="2 3">
    <name type="scientific">Aureimonas fodinaquatilis</name>
    <dbReference type="NCBI Taxonomy" id="2565783"/>
    <lineage>
        <taxon>Bacteria</taxon>
        <taxon>Pseudomonadati</taxon>
        <taxon>Pseudomonadota</taxon>
        <taxon>Alphaproteobacteria</taxon>
        <taxon>Hyphomicrobiales</taxon>
        <taxon>Aurantimonadaceae</taxon>
        <taxon>Aureimonas</taxon>
    </lineage>
</organism>
<feature type="compositionally biased region" description="Basic and acidic residues" evidence="1">
    <location>
        <begin position="98"/>
        <end position="113"/>
    </location>
</feature>
<dbReference type="Gene3D" id="3.30.2270.10">
    <property type="entry name" value="Folate-binding superfamily"/>
    <property type="match status" value="1"/>
</dbReference>
<dbReference type="Pfam" id="PF04267">
    <property type="entry name" value="SoxD"/>
    <property type="match status" value="1"/>
</dbReference>
<dbReference type="EMBL" id="VTWH01000001">
    <property type="protein sequence ID" value="KAA0972552.1"/>
    <property type="molecule type" value="Genomic_DNA"/>
</dbReference>
<comment type="caution">
    <text evidence="2">The sequence shown here is derived from an EMBL/GenBank/DDBJ whole genome shotgun (WGS) entry which is preliminary data.</text>
</comment>
<dbReference type="GO" id="GO:0046653">
    <property type="term" value="P:tetrahydrofolate metabolic process"/>
    <property type="evidence" value="ECO:0007669"/>
    <property type="project" value="InterPro"/>
</dbReference>
<dbReference type="InterPro" id="IPR038561">
    <property type="entry name" value="SoxD_sf"/>
</dbReference>
<dbReference type="OrthoDB" id="7159274at2"/>